<keyword evidence="6 7" id="KW-0472">Membrane</keyword>
<comment type="caution">
    <text evidence="9">The sequence shown here is derived from an EMBL/GenBank/DDBJ whole genome shotgun (WGS) entry which is preliminary data.</text>
</comment>
<proteinExistence type="predicted"/>
<feature type="transmembrane region" description="Helical" evidence="7">
    <location>
        <begin position="12"/>
        <end position="36"/>
    </location>
</feature>
<feature type="transmembrane region" description="Helical" evidence="7">
    <location>
        <begin position="42"/>
        <end position="62"/>
    </location>
</feature>
<evidence type="ECO:0000259" key="8">
    <source>
        <dbReference type="PROSITE" id="PS50850"/>
    </source>
</evidence>
<dbReference type="AlphaFoldDB" id="A0A4Z0GQP9"/>
<feature type="transmembrane region" description="Helical" evidence="7">
    <location>
        <begin position="220"/>
        <end position="242"/>
    </location>
</feature>
<gene>
    <name evidence="9" type="ORF">E4665_05890</name>
</gene>
<keyword evidence="5 7" id="KW-1133">Transmembrane helix</keyword>
<keyword evidence="4 7" id="KW-0812">Transmembrane</keyword>
<dbReference type="Proteomes" id="UP000298347">
    <property type="component" value="Unassembled WGS sequence"/>
</dbReference>
<evidence type="ECO:0000256" key="1">
    <source>
        <dbReference type="ARBA" id="ARBA00004651"/>
    </source>
</evidence>
<feature type="transmembrane region" description="Helical" evidence="7">
    <location>
        <begin position="305"/>
        <end position="326"/>
    </location>
</feature>
<dbReference type="InterPro" id="IPR036259">
    <property type="entry name" value="MFS_trans_sf"/>
</dbReference>
<comment type="subcellular location">
    <subcellularLocation>
        <location evidence="1">Cell membrane</location>
        <topology evidence="1">Multi-pass membrane protein</topology>
    </subcellularLocation>
</comment>
<sequence>MKSLFRNRNFRLLISARLMTNMGDSMYYVGAMWLVYQLGGSAFYSGLAGFLILLPQALQFLVGPIVDRYPIQKLLIVSQIGQAVLLCLIPAAYFSGLLSVGLILAVMPAVSFLDQFSFPAENALIPRFLERDDRVTANSLMSLAYQGTDAAFNAIGGAVLATVGAISLYLTDIGTFIAAAALFKLLCVPSEPIHGASFKHQVNDYFADLKAGFQVVLHSVLGKIIVTGAVTNFTLGALTAVLPAYADSLGGSKSYGILLASSAAGSLTGALAAPLFNRFFIGRLLIGSYFLGFCFWLLSALVPSVVLKVVFFAASMIPLGLNNVLGYTLMQNLLPQKLLARSMSVMVSVATCTMPLGSLIGGVIGNAIGSRFVFIIASSGFLFVSVYVLLIPVLRRLPAPVKIRPENFGFGESDR</sequence>
<feature type="domain" description="Major facilitator superfamily (MFS) profile" evidence="8">
    <location>
        <begin position="220"/>
        <end position="415"/>
    </location>
</feature>
<name>A0A4Z0GQP9_9BACL</name>
<keyword evidence="10" id="KW-1185">Reference proteome</keyword>
<evidence type="ECO:0000256" key="7">
    <source>
        <dbReference type="SAM" id="Phobius"/>
    </source>
</evidence>
<dbReference type="PROSITE" id="PS50850">
    <property type="entry name" value="MFS"/>
    <property type="match status" value="1"/>
</dbReference>
<feature type="transmembrane region" description="Helical" evidence="7">
    <location>
        <begin position="150"/>
        <end position="170"/>
    </location>
</feature>
<dbReference type="PANTHER" id="PTHR23513">
    <property type="entry name" value="INTEGRAL MEMBRANE EFFLUX PROTEIN-RELATED"/>
    <property type="match status" value="1"/>
</dbReference>
<organism evidence="9 10">
    <name type="scientific">Sporolactobacillus shoreae</name>
    <dbReference type="NCBI Taxonomy" id="1465501"/>
    <lineage>
        <taxon>Bacteria</taxon>
        <taxon>Bacillati</taxon>
        <taxon>Bacillota</taxon>
        <taxon>Bacilli</taxon>
        <taxon>Bacillales</taxon>
        <taxon>Sporolactobacillaceae</taxon>
        <taxon>Sporolactobacillus</taxon>
    </lineage>
</organism>
<feature type="transmembrane region" description="Helical" evidence="7">
    <location>
        <begin position="83"/>
        <end position="107"/>
    </location>
</feature>
<dbReference type="CDD" id="cd06173">
    <property type="entry name" value="MFS_MefA_like"/>
    <property type="match status" value="1"/>
</dbReference>
<evidence type="ECO:0000313" key="9">
    <source>
        <dbReference type="EMBL" id="TGA98857.1"/>
    </source>
</evidence>
<dbReference type="EMBL" id="SRJD01000005">
    <property type="protein sequence ID" value="TGA98857.1"/>
    <property type="molecule type" value="Genomic_DNA"/>
</dbReference>
<reference evidence="9 10" key="1">
    <citation type="journal article" date="2015" name="Int. J. Syst. Evol. Microbiol.">
        <title>Sporolactobacillus shoreae sp. nov. and Sporolactobacillus spathodeae sp. nov., two spore-forming lactic acid bacteria isolated from tree barks in Thailand.</title>
        <authorList>
            <person name="Thamacharoensuk T."/>
            <person name="Kitahara M."/>
            <person name="Ohkuma M."/>
            <person name="Thongchul N."/>
            <person name="Tanasupawat S."/>
        </authorList>
    </citation>
    <scope>NUCLEOTIDE SEQUENCE [LARGE SCALE GENOMIC DNA]</scope>
    <source>
        <strain evidence="9 10">BK92</strain>
    </source>
</reference>
<dbReference type="GO" id="GO:0022857">
    <property type="term" value="F:transmembrane transporter activity"/>
    <property type="evidence" value="ECO:0007669"/>
    <property type="project" value="InterPro"/>
</dbReference>
<evidence type="ECO:0000313" key="10">
    <source>
        <dbReference type="Proteomes" id="UP000298347"/>
    </source>
</evidence>
<feature type="transmembrane region" description="Helical" evidence="7">
    <location>
        <begin position="280"/>
        <end position="299"/>
    </location>
</feature>
<dbReference type="RefSeq" id="WP_135347877.1">
    <property type="nucleotide sequence ID" value="NZ_SRJD01000005.1"/>
</dbReference>
<keyword evidence="2" id="KW-0813">Transport</keyword>
<dbReference type="InterPro" id="IPR010290">
    <property type="entry name" value="TM_effector"/>
</dbReference>
<dbReference type="Gene3D" id="1.20.1250.20">
    <property type="entry name" value="MFS general substrate transporter like domains"/>
    <property type="match status" value="1"/>
</dbReference>
<dbReference type="InterPro" id="IPR020846">
    <property type="entry name" value="MFS_dom"/>
</dbReference>
<evidence type="ECO:0000256" key="3">
    <source>
        <dbReference type="ARBA" id="ARBA00022475"/>
    </source>
</evidence>
<keyword evidence="3" id="KW-1003">Cell membrane</keyword>
<feature type="transmembrane region" description="Helical" evidence="7">
    <location>
        <begin position="338"/>
        <end position="360"/>
    </location>
</feature>
<dbReference type="Pfam" id="PF05977">
    <property type="entry name" value="MFS_3"/>
    <property type="match status" value="1"/>
</dbReference>
<dbReference type="GO" id="GO:0005886">
    <property type="term" value="C:plasma membrane"/>
    <property type="evidence" value="ECO:0007669"/>
    <property type="project" value="UniProtKB-SubCell"/>
</dbReference>
<accession>A0A4Z0GQP9</accession>
<evidence type="ECO:0000256" key="2">
    <source>
        <dbReference type="ARBA" id="ARBA00022448"/>
    </source>
</evidence>
<dbReference type="SUPFAM" id="SSF103473">
    <property type="entry name" value="MFS general substrate transporter"/>
    <property type="match status" value="1"/>
</dbReference>
<feature type="transmembrane region" description="Helical" evidence="7">
    <location>
        <begin position="372"/>
        <end position="394"/>
    </location>
</feature>
<dbReference type="OrthoDB" id="2287060at2"/>
<evidence type="ECO:0000256" key="5">
    <source>
        <dbReference type="ARBA" id="ARBA00022989"/>
    </source>
</evidence>
<feature type="transmembrane region" description="Helical" evidence="7">
    <location>
        <begin position="254"/>
        <end position="273"/>
    </location>
</feature>
<evidence type="ECO:0000256" key="6">
    <source>
        <dbReference type="ARBA" id="ARBA00023136"/>
    </source>
</evidence>
<evidence type="ECO:0000256" key="4">
    <source>
        <dbReference type="ARBA" id="ARBA00022692"/>
    </source>
</evidence>
<protein>
    <submittedName>
        <fullName evidence="9">MFS transporter</fullName>
    </submittedName>
</protein>
<dbReference type="PANTHER" id="PTHR23513:SF6">
    <property type="entry name" value="MAJOR FACILITATOR SUPERFAMILY ASSOCIATED DOMAIN-CONTAINING PROTEIN"/>
    <property type="match status" value="1"/>
</dbReference>